<dbReference type="Proteomes" id="UP000886891">
    <property type="component" value="Unassembled WGS sequence"/>
</dbReference>
<dbReference type="GO" id="GO:0046872">
    <property type="term" value="F:metal ion binding"/>
    <property type="evidence" value="ECO:0007669"/>
    <property type="project" value="UniProtKB-KW"/>
</dbReference>
<dbReference type="AlphaFoldDB" id="A0A9D1NCD1"/>
<keyword evidence="7" id="KW-0472">Membrane</keyword>
<dbReference type="PROSITE" id="PS00523">
    <property type="entry name" value="SULFATASE_1"/>
    <property type="match status" value="1"/>
</dbReference>
<keyword evidence="7" id="KW-0812">Transmembrane</keyword>
<dbReference type="PANTHER" id="PTHR42693:SF42">
    <property type="entry name" value="ARYLSULFATASE G"/>
    <property type="match status" value="1"/>
</dbReference>
<keyword evidence="6" id="KW-0106">Calcium</keyword>
<evidence type="ECO:0000256" key="4">
    <source>
        <dbReference type="ARBA" id="ARBA00022729"/>
    </source>
</evidence>
<keyword evidence="5 9" id="KW-0378">Hydrolase</keyword>
<comment type="similarity">
    <text evidence="2">Belongs to the sulfatase family.</text>
</comment>
<sequence>MKQLPPAPLLNRRYSLPTTGFFAFVCVYMIVTLATGFNFLAVVAVAIALSAALFVLIEVIFLRRVNLWLLLSYLVTMGGLLLFYLIRGADPFGRRLWYNLVLTALPIAIAVLLLFGDKLFDPKRMHARVRFALPVLLTLTMLGSTVMYFLAMGIRVRPTVASLQKGHDDYLRSVEAAKQAGSPNVLVILMDDMAYADLSCYSYLGNRNATIQTPNIDSIGDQGILMTDFYSASPVCSPSRFSMLTGRYPSRGYLDNVVFPTAVSFAPFGSTRYFNPFQFLNNVDGILGDEITLAEVLQAGGYRTGLIGKWNLGDYGEYLPTNQGFDYFYGSYYVNDMTPYNMVREIDGKATEVHSHADLKDQSETTRILSEELDRFISDSADAGNPFFAYYCTPWPHYPIFSGVKGDTTDDSYIDCIEEFDAYLGKTFDLMRQKGVFDDTLIIFTSDNGPGREGVTGALRGRKNTTFDGGHKVPLLACYVNGGLGQGAALGDTNVIATPSMNFDLFPTILSYCGIDRLPDDRVIDGKNLYDIWQGNVSPETRVHDALYFIKGGKVQGLQMPLSLDGTTCDFKYYEKVRTENSAFIDQVYKNYLFNLTLDPAEGYNVSMKYPEIADTMLRRLHAFRNELKTNRRGISPAYYGD</sequence>
<evidence type="ECO:0000256" key="3">
    <source>
        <dbReference type="ARBA" id="ARBA00022723"/>
    </source>
</evidence>
<dbReference type="InterPro" id="IPR017850">
    <property type="entry name" value="Alkaline_phosphatase_core_sf"/>
</dbReference>
<keyword evidence="7" id="KW-1133">Transmembrane helix</keyword>
<dbReference type="InterPro" id="IPR000917">
    <property type="entry name" value="Sulfatase_N"/>
</dbReference>
<dbReference type="Gene3D" id="3.40.720.10">
    <property type="entry name" value="Alkaline Phosphatase, subunit A"/>
    <property type="match status" value="1"/>
</dbReference>
<evidence type="ECO:0000256" key="6">
    <source>
        <dbReference type="ARBA" id="ARBA00022837"/>
    </source>
</evidence>
<evidence type="ECO:0000313" key="9">
    <source>
        <dbReference type="EMBL" id="HIV00022.1"/>
    </source>
</evidence>
<evidence type="ECO:0000256" key="1">
    <source>
        <dbReference type="ARBA" id="ARBA00001913"/>
    </source>
</evidence>
<comment type="caution">
    <text evidence="9">The sequence shown here is derived from an EMBL/GenBank/DDBJ whole genome shotgun (WGS) entry which is preliminary data.</text>
</comment>
<feature type="transmembrane region" description="Helical" evidence="7">
    <location>
        <begin position="12"/>
        <end position="31"/>
    </location>
</feature>
<dbReference type="InterPro" id="IPR024607">
    <property type="entry name" value="Sulfatase_CS"/>
</dbReference>
<feature type="domain" description="Sulfatase N-terminal" evidence="8">
    <location>
        <begin position="183"/>
        <end position="515"/>
    </location>
</feature>
<feature type="transmembrane region" description="Helical" evidence="7">
    <location>
        <begin position="132"/>
        <end position="154"/>
    </location>
</feature>
<evidence type="ECO:0000256" key="2">
    <source>
        <dbReference type="ARBA" id="ARBA00008779"/>
    </source>
</evidence>
<dbReference type="SUPFAM" id="SSF53649">
    <property type="entry name" value="Alkaline phosphatase-like"/>
    <property type="match status" value="1"/>
</dbReference>
<dbReference type="PANTHER" id="PTHR42693">
    <property type="entry name" value="ARYLSULFATASE FAMILY MEMBER"/>
    <property type="match status" value="1"/>
</dbReference>
<evidence type="ECO:0000256" key="5">
    <source>
        <dbReference type="ARBA" id="ARBA00022801"/>
    </source>
</evidence>
<organism evidence="9 10">
    <name type="scientific">Candidatus Stercoripulliclostridium merdipullorum</name>
    <dbReference type="NCBI Taxonomy" id="2840952"/>
    <lineage>
        <taxon>Bacteria</taxon>
        <taxon>Bacillati</taxon>
        <taxon>Bacillota</taxon>
        <taxon>Clostridia</taxon>
        <taxon>Eubacteriales</taxon>
        <taxon>Candidatus Stercoripulliclostridium</taxon>
    </lineage>
</organism>
<name>A0A9D1NCD1_9FIRM</name>
<proteinExistence type="inferred from homology"/>
<evidence type="ECO:0000259" key="8">
    <source>
        <dbReference type="Pfam" id="PF00884"/>
    </source>
</evidence>
<feature type="transmembrane region" description="Helical" evidence="7">
    <location>
        <begin position="37"/>
        <end position="60"/>
    </location>
</feature>
<gene>
    <name evidence="9" type="ORF">IAB14_02765</name>
</gene>
<dbReference type="GO" id="GO:0004065">
    <property type="term" value="F:arylsulfatase activity"/>
    <property type="evidence" value="ECO:0007669"/>
    <property type="project" value="TreeGrafter"/>
</dbReference>
<keyword evidence="4" id="KW-0732">Signal</keyword>
<protein>
    <submittedName>
        <fullName evidence="9">Sulfatase-like hydrolase/transferase</fullName>
    </submittedName>
</protein>
<dbReference type="Pfam" id="PF00884">
    <property type="entry name" value="Sulfatase"/>
    <property type="match status" value="1"/>
</dbReference>
<evidence type="ECO:0000313" key="10">
    <source>
        <dbReference type="Proteomes" id="UP000886891"/>
    </source>
</evidence>
<dbReference type="Gene3D" id="3.30.1120.10">
    <property type="match status" value="1"/>
</dbReference>
<feature type="transmembrane region" description="Helical" evidence="7">
    <location>
        <begin position="67"/>
        <end position="86"/>
    </location>
</feature>
<accession>A0A9D1NCD1</accession>
<feature type="transmembrane region" description="Helical" evidence="7">
    <location>
        <begin position="98"/>
        <end position="120"/>
    </location>
</feature>
<dbReference type="EMBL" id="DVOH01000021">
    <property type="protein sequence ID" value="HIV00022.1"/>
    <property type="molecule type" value="Genomic_DNA"/>
</dbReference>
<reference evidence="9" key="2">
    <citation type="journal article" date="2021" name="PeerJ">
        <title>Extensive microbial diversity within the chicken gut microbiome revealed by metagenomics and culture.</title>
        <authorList>
            <person name="Gilroy R."/>
            <person name="Ravi A."/>
            <person name="Getino M."/>
            <person name="Pursley I."/>
            <person name="Horton D.L."/>
            <person name="Alikhan N.F."/>
            <person name="Baker D."/>
            <person name="Gharbi K."/>
            <person name="Hall N."/>
            <person name="Watson M."/>
            <person name="Adriaenssens E.M."/>
            <person name="Foster-Nyarko E."/>
            <person name="Jarju S."/>
            <person name="Secka A."/>
            <person name="Antonio M."/>
            <person name="Oren A."/>
            <person name="Chaudhuri R.R."/>
            <person name="La Ragione R."/>
            <person name="Hildebrand F."/>
            <person name="Pallen M.J."/>
        </authorList>
    </citation>
    <scope>NUCLEOTIDE SEQUENCE</scope>
    <source>
        <strain evidence="9">23406</strain>
    </source>
</reference>
<reference evidence="9" key="1">
    <citation type="submission" date="2020-10" db="EMBL/GenBank/DDBJ databases">
        <authorList>
            <person name="Gilroy R."/>
        </authorList>
    </citation>
    <scope>NUCLEOTIDE SEQUENCE</scope>
    <source>
        <strain evidence="9">23406</strain>
    </source>
</reference>
<dbReference type="InterPro" id="IPR050738">
    <property type="entry name" value="Sulfatase"/>
</dbReference>
<comment type="cofactor">
    <cofactor evidence="1">
        <name>Ca(2+)</name>
        <dbReference type="ChEBI" id="CHEBI:29108"/>
    </cofactor>
</comment>
<keyword evidence="3" id="KW-0479">Metal-binding</keyword>
<evidence type="ECO:0000256" key="7">
    <source>
        <dbReference type="SAM" id="Phobius"/>
    </source>
</evidence>